<evidence type="ECO:0000256" key="6">
    <source>
        <dbReference type="ARBA" id="ARBA00022729"/>
    </source>
</evidence>
<keyword evidence="8" id="KW-0626">Porin</keyword>
<dbReference type="InterPro" id="IPR001702">
    <property type="entry name" value="Porin_Gram-ve"/>
</dbReference>
<dbReference type="GO" id="GO:0015288">
    <property type="term" value="F:porin activity"/>
    <property type="evidence" value="ECO:0007669"/>
    <property type="project" value="UniProtKB-KW"/>
</dbReference>
<keyword evidence="6 11" id="KW-0732">Signal</keyword>
<evidence type="ECO:0000256" key="10">
    <source>
        <dbReference type="ARBA" id="ARBA00023237"/>
    </source>
</evidence>
<evidence type="ECO:0000256" key="9">
    <source>
        <dbReference type="ARBA" id="ARBA00023136"/>
    </source>
</evidence>
<dbReference type="Proteomes" id="UP000467522">
    <property type="component" value="Unassembled WGS sequence"/>
</dbReference>
<accession>A0A833PML0</accession>
<keyword evidence="5" id="KW-0812">Transmembrane</keyword>
<dbReference type="GO" id="GO:0046930">
    <property type="term" value="C:pore complex"/>
    <property type="evidence" value="ECO:0007669"/>
    <property type="project" value="UniProtKB-KW"/>
</dbReference>
<evidence type="ECO:0000256" key="3">
    <source>
        <dbReference type="ARBA" id="ARBA00022448"/>
    </source>
</evidence>
<sequence>MNRTCLVGLLVISVSGAASAQSSVTLYGSLDSGVAYVNNSGGHALFKANQSNMQPDRWGITGAEDLGGGLRSVFRLENGFFTNTGAFVNPGTEFNRRAYVGLDSDRLGTLTLGHQSALSFDFLTPFANAYAGNSWNMFHPGNVDGLANSATSVIDNAVKYRSPSYGGVSVAGLFGFGNTTNFGHGNTWSAALTYDHGPLQVAAFYQRQHNQAFALAPLALGTFQGQTAASYVADRAEFWGSGGAYTLGPVKLHALYTRVKLESKQHADIYQAYDSGAEWSVTPFTTLTAGANTTTLDAHRWTQVGLGCLYALSKQTQLYLQGIVEHTNPGGFAALSVAGISSTNNQVMVLTGIHHSF</sequence>
<dbReference type="Gene3D" id="2.40.160.10">
    <property type="entry name" value="Porin"/>
    <property type="match status" value="1"/>
</dbReference>
<feature type="domain" description="Porin" evidence="12">
    <location>
        <begin position="11"/>
        <end position="321"/>
    </location>
</feature>
<dbReference type="InterPro" id="IPR023614">
    <property type="entry name" value="Porin_dom_sf"/>
</dbReference>
<keyword evidence="3" id="KW-0813">Transport</keyword>
<dbReference type="CDD" id="cd00342">
    <property type="entry name" value="gram_neg_porins"/>
    <property type="match status" value="1"/>
</dbReference>
<evidence type="ECO:0000256" key="2">
    <source>
        <dbReference type="ARBA" id="ARBA00011233"/>
    </source>
</evidence>
<evidence type="ECO:0000256" key="5">
    <source>
        <dbReference type="ARBA" id="ARBA00022692"/>
    </source>
</evidence>
<dbReference type="PRINTS" id="PR00182">
    <property type="entry name" value="ECOLNEIPORIN"/>
</dbReference>
<proteinExistence type="predicted"/>
<dbReference type="Pfam" id="PF13609">
    <property type="entry name" value="Porin_4"/>
    <property type="match status" value="1"/>
</dbReference>
<evidence type="ECO:0000259" key="12">
    <source>
        <dbReference type="Pfam" id="PF13609"/>
    </source>
</evidence>
<dbReference type="AlphaFoldDB" id="A0A833PML0"/>
<gene>
    <name evidence="13" type="ORF">GAK33_06233</name>
</gene>
<dbReference type="GO" id="GO:0034220">
    <property type="term" value="P:monoatomic ion transmembrane transport"/>
    <property type="evidence" value="ECO:0007669"/>
    <property type="project" value="InterPro"/>
</dbReference>
<comment type="subunit">
    <text evidence="2">Homotrimer.</text>
</comment>
<evidence type="ECO:0000256" key="8">
    <source>
        <dbReference type="ARBA" id="ARBA00023114"/>
    </source>
</evidence>
<name>A0A833PML0_BURL3</name>
<evidence type="ECO:0000313" key="14">
    <source>
        <dbReference type="Proteomes" id="UP000467522"/>
    </source>
</evidence>
<dbReference type="InterPro" id="IPR050298">
    <property type="entry name" value="Gram-neg_bact_OMP"/>
</dbReference>
<dbReference type="InterPro" id="IPR033900">
    <property type="entry name" value="Gram_neg_porin_domain"/>
</dbReference>
<comment type="subcellular location">
    <subcellularLocation>
        <location evidence="1">Cell outer membrane</location>
        <topology evidence="1">Multi-pass membrane protein</topology>
    </subcellularLocation>
</comment>
<comment type="caution">
    <text evidence="13">The sequence shown here is derived from an EMBL/GenBank/DDBJ whole genome shotgun (WGS) entry which is preliminary data.</text>
</comment>
<feature type="signal peptide" evidence="11">
    <location>
        <begin position="1"/>
        <end position="20"/>
    </location>
</feature>
<dbReference type="SUPFAM" id="SSF56935">
    <property type="entry name" value="Porins"/>
    <property type="match status" value="1"/>
</dbReference>
<protein>
    <submittedName>
        <fullName evidence="13">Outer membrane porin protein 32</fullName>
    </submittedName>
</protein>
<evidence type="ECO:0000256" key="7">
    <source>
        <dbReference type="ARBA" id="ARBA00023065"/>
    </source>
</evidence>
<evidence type="ECO:0000256" key="4">
    <source>
        <dbReference type="ARBA" id="ARBA00022452"/>
    </source>
</evidence>
<evidence type="ECO:0000256" key="11">
    <source>
        <dbReference type="SAM" id="SignalP"/>
    </source>
</evidence>
<reference evidence="14" key="1">
    <citation type="journal article" date="2020" name="MBio">
        <title>Horizontal gene transfer to a defensive symbiont with a reduced genome amongst a multipartite beetle microbiome.</title>
        <authorList>
            <person name="Waterworth S.C."/>
            <person name="Florez L.V."/>
            <person name="Rees E.R."/>
            <person name="Hertweck C."/>
            <person name="Kaltenpoth M."/>
            <person name="Kwan J.C."/>
        </authorList>
    </citation>
    <scope>NUCLEOTIDE SEQUENCE [LARGE SCALE GENOMIC DNA]</scope>
</reference>
<keyword evidence="4" id="KW-1134">Transmembrane beta strand</keyword>
<feature type="chain" id="PRO_5032808198" evidence="11">
    <location>
        <begin position="21"/>
        <end position="357"/>
    </location>
</feature>
<keyword evidence="7" id="KW-0406">Ion transport</keyword>
<dbReference type="PANTHER" id="PTHR34501">
    <property type="entry name" value="PROTEIN YDDL-RELATED"/>
    <property type="match status" value="1"/>
</dbReference>
<evidence type="ECO:0000256" key="1">
    <source>
        <dbReference type="ARBA" id="ARBA00004571"/>
    </source>
</evidence>
<dbReference type="EMBL" id="WNDV01000028">
    <property type="protein sequence ID" value="KAF1033597.1"/>
    <property type="molecule type" value="Genomic_DNA"/>
</dbReference>
<dbReference type="PANTHER" id="PTHR34501:SF9">
    <property type="entry name" value="MAJOR OUTER MEMBRANE PROTEIN P.IA"/>
    <property type="match status" value="1"/>
</dbReference>
<organism evidence="13 14">
    <name type="scientific">Burkholderia lata (strain ATCC 17760 / DSM 23089 / LMG 22485 / NCIMB 9086 / R18194 / 383)</name>
    <dbReference type="NCBI Taxonomy" id="482957"/>
    <lineage>
        <taxon>Bacteria</taxon>
        <taxon>Pseudomonadati</taxon>
        <taxon>Pseudomonadota</taxon>
        <taxon>Betaproteobacteria</taxon>
        <taxon>Burkholderiales</taxon>
        <taxon>Burkholderiaceae</taxon>
        <taxon>Burkholderia</taxon>
        <taxon>Burkholderia cepacia complex</taxon>
    </lineage>
</organism>
<dbReference type="GO" id="GO:0009279">
    <property type="term" value="C:cell outer membrane"/>
    <property type="evidence" value="ECO:0007669"/>
    <property type="project" value="UniProtKB-SubCell"/>
</dbReference>
<keyword evidence="9" id="KW-0472">Membrane</keyword>
<dbReference type="RefSeq" id="WP_278650311.1">
    <property type="nucleotide sequence ID" value="NZ_WNDV01000028.1"/>
</dbReference>
<keyword evidence="10" id="KW-0998">Cell outer membrane</keyword>
<evidence type="ECO:0000313" key="13">
    <source>
        <dbReference type="EMBL" id="KAF1033597.1"/>
    </source>
</evidence>